<dbReference type="Pfam" id="PF04968">
    <property type="entry name" value="CHORD"/>
    <property type="match status" value="2"/>
</dbReference>
<dbReference type="Proteomes" id="UP000242875">
    <property type="component" value="Unassembled WGS sequence"/>
</dbReference>
<evidence type="ECO:0000313" key="8">
    <source>
        <dbReference type="Proteomes" id="UP000242875"/>
    </source>
</evidence>
<evidence type="ECO:0000256" key="4">
    <source>
        <dbReference type="SAM" id="MobiDB-lite"/>
    </source>
</evidence>
<name>A0A261XZM8_9FUNG</name>
<evidence type="ECO:0008006" key="9">
    <source>
        <dbReference type="Google" id="ProtNLM"/>
    </source>
</evidence>
<dbReference type="GO" id="GO:0046872">
    <property type="term" value="F:metal ion binding"/>
    <property type="evidence" value="ECO:0007669"/>
    <property type="project" value="UniProtKB-KW"/>
</dbReference>
<comment type="caution">
    <text evidence="7">The sequence shown here is derived from an EMBL/GenBank/DDBJ whole genome shotgun (WGS) entry which is preliminary data.</text>
</comment>
<proteinExistence type="predicted"/>
<feature type="domain" description="CHORD" evidence="6">
    <location>
        <begin position="146"/>
        <end position="211"/>
    </location>
</feature>
<keyword evidence="2" id="KW-0677">Repeat</keyword>
<dbReference type="InterPro" id="IPR007051">
    <property type="entry name" value="CHORD_dom"/>
</dbReference>
<dbReference type="SUPFAM" id="SSF49764">
    <property type="entry name" value="HSP20-like chaperones"/>
    <property type="match status" value="1"/>
</dbReference>
<dbReference type="InterPro" id="IPR039790">
    <property type="entry name" value="CHRD1"/>
</dbReference>
<sequence length="353" mass="39284">MKCTHKGCGKDFDPENNKEGDCQYHPGGPIFHEGLKGWQCCSKRVVEFDEFLKIPGCTTGKHTDEKPVEEAKPAAQEPLPAAKARRGSVEVYENGAQVQYTADTPPPQTLGDIVAKLDDEIKPAMVQPIAEEVDDPSIPVLAGTTCKHRGCGKQYVDDATSRQEGSPEAVCVYHPGAPIFHEGSKGWSCCSRRVLEFDEFLKIKGCKTGKHLFASKKKENEQEELVDCRKDWYQTQTQVILSIFAKNKEDVKVEFFPQKIEIDIKMKNHQRYRKTIPLFERIDPTQSSYESLTTKLEVTLVKANGLSWAALEPTENAKTWTTFGVPSGSTGGTVGGKQMYLATDSPYNAAYKQ</sequence>
<evidence type="ECO:0000259" key="5">
    <source>
        <dbReference type="PROSITE" id="PS51203"/>
    </source>
</evidence>
<protein>
    <recommendedName>
        <fullName evidence="9">Chord-domain-containing protein</fullName>
    </recommendedName>
</protein>
<reference evidence="7 8" key="1">
    <citation type="journal article" date="2017" name="Mycologia">
        <title>Bifiguratus adelaidae, gen. et sp. nov., a new member of Mucoromycotina in endophytic and soil-dwelling habitats.</title>
        <authorList>
            <person name="Torres-Cruz T.J."/>
            <person name="Billingsley Tobias T.L."/>
            <person name="Almatruk M."/>
            <person name="Hesse C."/>
            <person name="Kuske C.R."/>
            <person name="Desiro A."/>
            <person name="Benucci G.M."/>
            <person name="Bonito G."/>
            <person name="Stajich J.E."/>
            <person name="Dunlap C."/>
            <person name="Arnold A.E."/>
            <person name="Porras-Alfaro A."/>
        </authorList>
    </citation>
    <scope>NUCLEOTIDE SEQUENCE [LARGE SCALE GENOMIC DNA]</scope>
    <source>
        <strain evidence="7 8">AZ0501</strain>
    </source>
</reference>
<dbReference type="Gene3D" id="4.10.1130.20">
    <property type="match status" value="2"/>
</dbReference>
<gene>
    <name evidence="7" type="ORF">BZG36_03466</name>
</gene>
<feature type="domain" description="CS" evidence="5">
    <location>
        <begin position="225"/>
        <end position="312"/>
    </location>
</feature>
<dbReference type="Pfam" id="PF04969">
    <property type="entry name" value="CS"/>
    <property type="match status" value="1"/>
</dbReference>
<dbReference type="PROSITE" id="PS51203">
    <property type="entry name" value="CS"/>
    <property type="match status" value="1"/>
</dbReference>
<evidence type="ECO:0000256" key="3">
    <source>
        <dbReference type="ARBA" id="ARBA00022833"/>
    </source>
</evidence>
<dbReference type="AlphaFoldDB" id="A0A261XZM8"/>
<evidence type="ECO:0000313" key="7">
    <source>
        <dbReference type="EMBL" id="OZJ03778.1"/>
    </source>
</evidence>
<keyword evidence="1" id="KW-0479">Metal-binding</keyword>
<dbReference type="Gene3D" id="2.60.40.790">
    <property type="match status" value="1"/>
</dbReference>
<evidence type="ECO:0000259" key="6">
    <source>
        <dbReference type="PROSITE" id="PS51401"/>
    </source>
</evidence>
<feature type="domain" description="CHORD" evidence="6">
    <location>
        <begin position="3"/>
        <end position="62"/>
    </location>
</feature>
<dbReference type="PANTHER" id="PTHR46983">
    <property type="entry name" value="CYSTEINE AND HISTIDINE-RICH DOMAIN-CONTAINING PROTEIN 1"/>
    <property type="match status" value="1"/>
</dbReference>
<dbReference type="EMBL" id="MVBO01000069">
    <property type="protein sequence ID" value="OZJ03778.1"/>
    <property type="molecule type" value="Genomic_DNA"/>
</dbReference>
<dbReference type="CDD" id="cd06466">
    <property type="entry name" value="p23_CS_SGT1_like"/>
    <property type="match status" value="1"/>
</dbReference>
<dbReference type="PANTHER" id="PTHR46983:SF3">
    <property type="entry name" value="CHPADIPLOID STATE MAINTENANCE PROTEIN CHPA"/>
    <property type="match status" value="1"/>
</dbReference>
<dbReference type="OrthoDB" id="1898560at2759"/>
<feature type="region of interest" description="Disordered" evidence="4">
    <location>
        <begin position="60"/>
        <end position="86"/>
    </location>
</feature>
<dbReference type="PROSITE" id="PS51401">
    <property type="entry name" value="CHORD"/>
    <property type="match status" value="2"/>
</dbReference>
<dbReference type="InterPro" id="IPR007052">
    <property type="entry name" value="CS_dom"/>
</dbReference>
<accession>A0A261XZM8</accession>
<dbReference type="InterPro" id="IPR008978">
    <property type="entry name" value="HSP20-like_chaperone"/>
</dbReference>
<evidence type="ECO:0000256" key="1">
    <source>
        <dbReference type="ARBA" id="ARBA00022723"/>
    </source>
</evidence>
<keyword evidence="8" id="KW-1185">Reference proteome</keyword>
<keyword evidence="3" id="KW-0862">Zinc</keyword>
<feature type="compositionally biased region" description="Basic and acidic residues" evidence="4">
    <location>
        <begin position="61"/>
        <end position="72"/>
    </location>
</feature>
<organism evidence="7 8">
    <name type="scientific">Bifiguratus adelaidae</name>
    <dbReference type="NCBI Taxonomy" id="1938954"/>
    <lineage>
        <taxon>Eukaryota</taxon>
        <taxon>Fungi</taxon>
        <taxon>Fungi incertae sedis</taxon>
        <taxon>Mucoromycota</taxon>
        <taxon>Mucoromycotina</taxon>
        <taxon>Endogonomycetes</taxon>
        <taxon>Endogonales</taxon>
        <taxon>Endogonales incertae sedis</taxon>
        <taxon>Bifiguratus</taxon>
    </lineage>
</organism>
<evidence type="ECO:0000256" key="2">
    <source>
        <dbReference type="ARBA" id="ARBA00022737"/>
    </source>
</evidence>